<evidence type="ECO:0000313" key="2">
    <source>
        <dbReference type="EMBL" id="KAA5827835.1"/>
    </source>
</evidence>
<reference evidence="3 4" key="2">
    <citation type="submission" date="2019-07" db="EMBL/GenBank/DDBJ databases">
        <title>Algibacter marinivivus sp. nov., isolated from the surface of a marine red alga.</title>
        <authorList>
            <person name="Zhong X."/>
            <person name="Xu W."/>
            <person name="Zhang Y."/>
            <person name="Zhang Q."/>
            <person name="Du Z."/>
        </authorList>
    </citation>
    <scope>NUCLEOTIDE SEQUENCE [LARGE SCALE GENOMIC DNA]</scope>
    <source>
        <strain evidence="3 4">RU-4-M-4</strain>
    </source>
</reference>
<dbReference type="Proteomes" id="UP000322315">
    <property type="component" value="Unassembled WGS sequence"/>
</dbReference>
<sequence length="171" mass="19057">MKKLILILIVIPLITLNTTSCKNDDDVSKAPIDQLPPKTQTGENTFGYLVNGKPVVVSNTRKITAIYQQNQLQLGGGVENDNIDIDIVMFVGGPIEENTPYSLVEVSKYTDFNILDKCKYNIEDAYEGSIMFSKIDKVNYIISGAFSFSIVTDNCEDIKITNGRFDVKYTP</sequence>
<name>A0A5M7BLX9_9FLAO</name>
<dbReference type="Proteomes" id="UP000315145">
    <property type="component" value="Unassembled WGS sequence"/>
</dbReference>
<dbReference type="EMBL" id="VMBF01000001">
    <property type="protein sequence ID" value="TSJ82080.1"/>
    <property type="molecule type" value="Genomic_DNA"/>
</dbReference>
<dbReference type="OrthoDB" id="881763at2"/>
<dbReference type="RefSeq" id="WP_144115176.1">
    <property type="nucleotide sequence ID" value="NZ_JACHGE010000001.1"/>
</dbReference>
<gene>
    <name evidence="2" type="ORF">F2B50_03070</name>
    <name evidence="3" type="ORF">FPF71_03070</name>
</gene>
<evidence type="ECO:0008006" key="6">
    <source>
        <dbReference type="Google" id="ProtNLM"/>
    </source>
</evidence>
<keyword evidence="1" id="KW-0732">Signal</keyword>
<reference evidence="2 5" key="1">
    <citation type="journal article" date="2015" name="Int. J. Syst. Evol. Microbiol.">
        <title>Algibacter amylolyticus sp. nov., isolated from intertidal sediment.</title>
        <authorList>
            <person name="Zhang D.C."/>
            <person name="Wu J."/>
            <person name="Neuner K."/>
            <person name="Yao J."/>
            <person name="Margesin R."/>
        </authorList>
    </citation>
    <scope>NUCLEOTIDE SEQUENCE [LARGE SCALE GENOMIC DNA]</scope>
    <source>
        <strain evidence="2 5">RU-4-M-4</strain>
    </source>
</reference>
<dbReference type="EMBL" id="VWRS01000001">
    <property type="protein sequence ID" value="KAA5827835.1"/>
    <property type="molecule type" value="Genomic_DNA"/>
</dbReference>
<reference evidence="2" key="3">
    <citation type="submission" date="2019-09" db="EMBL/GenBank/DDBJ databases">
        <authorList>
            <person name="Zhang D.-C."/>
        </authorList>
    </citation>
    <scope>NUCLEOTIDE SEQUENCE</scope>
    <source>
        <strain evidence="2">RU-4-M-4</strain>
    </source>
</reference>
<feature type="chain" id="PRO_5024298429" description="Lipoprotein" evidence="1">
    <location>
        <begin position="23"/>
        <end position="171"/>
    </location>
</feature>
<evidence type="ECO:0000313" key="5">
    <source>
        <dbReference type="Proteomes" id="UP000322315"/>
    </source>
</evidence>
<comment type="caution">
    <text evidence="2">The sequence shown here is derived from an EMBL/GenBank/DDBJ whole genome shotgun (WGS) entry which is preliminary data.</text>
</comment>
<feature type="signal peptide" evidence="1">
    <location>
        <begin position="1"/>
        <end position="22"/>
    </location>
</feature>
<accession>A0A5M7BLX9</accession>
<keyword evidence="4" id="KW-1185">Reference proteome</keyword>
<organism evidence="2 5">
    <name type="scientific">Algibacter amylolyticus</name>
    <dbReference type="NCBI Taxonomy" id="1608400"/>
    <lineage>
        <taxon>Bacteria</taxon>
        <taxon>Pseudomonadati</taxon>
        <taxon>Bacteroidota</taxon>
        <taxon>Flavobacteriia</taxon>
        <taxon>Flavobacteriales</taxon>
        <taxon>Flavobacteriaceae</taxon>
        <taxon>Algibacter</taxon>
    </lineage>
</organism>
<evidence type="ECO:0000313" key="3">
    <source>
        <dbReference type="EMBL" id="TSJ82080.1"/>
    </source>
</evidence>
<proteinExistence type="predicted"/>
<evidence type="ECO:0000313" key="4">
    <source>
        <dbReference type="Proteomes" id="UP000315145"/>
    </source>
</evidence>
<protein>
    <recommendedName>
        <fullName evidence="6">Lipoprotein</fullName>
    </recommendedName>
</protein>
<dbReference type="AlphaFoldDB" id="A0A5M7BLX9"/>
<evidence type="ECO:0000256" key="1">
    <source>
        <dbReference type="SAM" id="SignalP"/>
    </source>
</evidence>